<accession>A0A0D4CJS6</accession>
<dbReference type="STRING" id="1130798.LBLM1_04500"/>
<reference evidence="2 3" key="1">
    <citation type="journal article" date="2012" name="J. Bacteriol.">
        <title>Genome sequence of Lactobacillus mucosae LM1, isolated from piglet feces.</title>
        <authorList>
            <person name="Lee J.H."/>
            <person name="Valeriano V.D."/>
            <person name="Shin Y.R."/>
            <person name="Chae J.P."/>
            <person name="Kim G.B."/>
            <person name="Ham J.S."/>
            <person name="Chun J."/>
            <person name="Kang D.K."/>
        </authorList>
    </citation>
    <scope>NUCLEOTIDE SEQUENCE [LARGE SCALE GENOMIC DNA]</scope>
    <source>
        <strain evidence="2 3">LM1</strain>
    </source>
</reference>
<dbReference type="RefSeq" id="WP_045025318.1">
    <property type="nucleotide sequence ID" value="NZ_CP011013.1"/>
</dbReference>
<dbReference type="InterPro" id="IPR013830">
    <property type="entry name" value="SGNH_hydro"/>
</dbReference>
<dbReference type="InterPro" id="IPR036514">
    <property type="entry name" value="SGNH_hydro_sf"/>
</dbReference>
<dbReference type="OrthoDB" id="252349at2"/>
<dbReference type="InterPro" id="IPR051532">
    <property type="entry name" value="Ester_Hydrolysis_Enzymes"/>
</dbReference>
<dbReference type="Pfam" id="PF13472">
    <property type="entry name" value="Lipase_GDSL_2"/>
    <property type="match status" value="1"/>
</dbReference>
<keyword evidence="3" id="KW-1185">Reference proteome</keyword>
<gene>
    <name evidence="2" type="ORF">LBLM1_04500</name>
</gene>
<dbReference type="Proteomes" id="UP000003645">
    <property type="component" value="Chromosome"/>
</dbReference>
<feature type="domain" description="SGNH hydrolase-type esterase" evidence="1">
    <location>
        <begin position="54"/>
        <end position="288"/>
    </location>
</feature>
<evidence type="ECO:0000259" key="1">
    <source>
        <dbReference type="Pfam" id="PF13472"/>
    </source>
</evidence>
<dbReference type="PANTHER" id="PTHR30383:SF27">
    <property type="entry name" value="SPORE GERMINATION LIPASE LIPC"/>
    <property type="match status" value="1"/>
</dbReference>
<dbReference type="EMBL" id="CP011013">
    <property type="protein sequence ID" value="AJT50378.1"/>
    <property type="molecule type" value="Genomic_DNA"/>
</dbReference>
<dbReference type="PANTHER" id="PTHR30383">
    <property type="entry name" value="THIOESTERASE 1/PROTEASE 1/LYSOPHOSPHOLIPASE L1"/>
    <property type="match status" value="1"/>
</dbReference>
<proteinExistence type="predicted"/>
<dbReference type="GeneID" id="57114256"/>
<protein>
    <submittedName>
        <fullName evidence="2">GDSL family lipase</fullName>
    </submittedName>
</protein>
<organism evidence="2 3">
    <name type="scientific">Limosilactobacillus mucosae LM1</name>
    <dbReference type="NCBI Taxonomy" id="1130798"/>
    <lineage>
        <taxon>Bacteria</taxon>
        <taxon>Bacillati</taxon>
        <taxon>Bacillota</taxon>
        <taxon>Bacilli</taxon>
        <taxon>Lactobacillales</taxon>
        <taxon>Lactobacillaceae</taxon>
        <taxon>Limosilactobacillus</taxon>
    </lineage>
</organism>
<sequence length="309" mass="35272">MLRGKKGLLLLIGAVLAVAGGSGYWYHQQQSASTTVQQTSQKDRVLKKKITLVAIGDSLTHGQGDDKNEQGYVGRIRKKLQKHYHNRVTTYNYGVTGDRSDQMLKRLNEQPEMRANLKKADVIVMTVGGNDLMQKLESNLLSNSTNKIESNIEQAGTTYQQKLNELLTAVRKQNATAPIFMYSIYDPVYTYFPDVSIINESVAKWNQITKQTVAQYGPSYFVDINHLMSYGQYKTPKQRQKLSQQAQKANSDQITQKQVIAIMNNDTHNLNNYISTEDNFHPNSKGYDQMTNALYKVMLQHDDWEYQQE</sequence>
<dbReference type="Gene3D" id="3.40.50.1110">
    <property type="entry name" value="SGNH hydrolase"/>
    <property type="match status" value="1"/>
</dbReference>
<name>A0A0D4CJS6_LIMMU</name>
<dbReference type="HOGENOM" id="CLU_076859_1_0_9"/>
<dbReference type="SUPFAM" id="SSF52266">
    <property type="entry name" value="SGNH hydrolase"/>
    <property type="match status" value="1"/>
</dbReference>
<dbReference type="KEGG" id="lmu:LBLM1_04500"/>
<evidence type="ECO:0000313" key="3">
    <source>
        <dbReference type="Proteomes" id="UP000003645"/>
    </source>
</evidence>
<dbReference type="GO" id="GO:0004622">
    <property type="term" value="F:phosphatidylcholine lysophospholipase activity"/>
    <property type="evidence" value="ECO:0007669"/>
    <property type="project" value="TreeGrafter"/>
</dbReference>
<evidence type="ECO:0000313" key="2">
    <source>
        <dbReference type="EMBL" id="AJT50378.1"/>
    </source>
</evidence>
<dbReference type="CDD" id="cd04506">
    <property type="entry name" value="SGNH_hydrolase_YpmR_like"/>
    <property type="match status" value="1"/>
</dbReference>
<dbReference type="AlphaFoldDB" id="A0A0D4CJS6"/>